<dbReference type="EMBL" id="AP027266">
    <property type="protein sequence ID" value="BDW87063.1"/>
    <property type="molecule type" value="Genomic_DNA"/>
</dbReference>
<dbReference type="SUPFAM" id="SSF53756">
    <property type="entry name" value="UDP-Glycosyltransferase/glycogen phosphorylase"/>
    <property type="match status" value="1"/>
</dbReference>
<dbReference type="GO" id="GO:0016757">
    <property type="term" value="F:glycosyltransferase activity"/>
    <property type="evidence" value="ECO:0007669"/>
    <property type="project" value="InterPro"/>
</dbReference>
<proteinExistence type="predicted"/>
<feature type="domain" description="Glycosyl transferase family 1" evidence="1">
    <location>
        <begin position="232"/>
        <end position="356"/>
    </location>
</feature>
<name>A0AA48HCQ0_9RHOB</name>
<evidence type="ECO:0000313" key="2">
    <source>
        <dbReference type="EMBL" id="BDW87063.1"/>
    </source>
</evidence>
<dbReference type="CDD" id="cd03809">
    <property type="entry name" value="GT4_MtfB-like"/>
    <property type="match status" value="1"/>
</dbReference>
<evidence type="ECO:0000313" key="3">
    <source>
        <dbReference type="Proteomes" id="UP001337723"/>
    </source>
</evidence>
<accession>A0AA48HCQ0</accession>
<dbReference type="KEGG" id="rmai:MACH21_32400"/>
<protein>
    <submittedName>
        <fullName evidence="2">Capsular polysaccharide glycosyltransferase biosynthesis protein</fullName>
    </submittedName>
</protein>
<dbReference type="Proteomes" id="UP001337723">
    <property type="component" value="Chromosome"/>
</dbReference>
<dbReference type="PANTHER" id="PTHR46401">
    <property type="entry name" value="GLYCOSYLTRANSFERASE WBBK-RELATED"/>
    <property type="match status" value="1"/>
</dbReference>
<keyword evidence="3" id="KW-1185">Reference proteome</keyword>
<dbReference type="Pfam" id="PF00534">
    <property type="entry name" value="Glycos_transf_1"/>
    <property type="match status" value="1"/>
</dbReference>
<dbReference type="InterPro" id="IPR001296">
    <property type="entry name" value="Glyco_trans_1"/>
</dbReference>
<organism evidence="2 3">
    <name type="scientific">Roseicyclus marinus</name>
    <dbReference type="NCBI Taxonomy" id="2161673"/>
    <lineage>
        <taxon>Bacteria</taxon>
        <taxon>Pseudomonadati</taxon>
        <taxon>Pseudomonadota</taxon>
        <taxon>Alphaproteobacteria</taxon>
        <taxon>Rhodobacterales</taxon>
        <taxon>Roseobacteraceae</taxon>
        <taxon>Roseicyclus</taxon>
    </lineage>
</organism>
<dbReference type="Gene3D" id="3.40.50.2000">
    <property type="entry name" value="Glycogen Phosphorylase B"/>
    <property type="match status" value="1"/>
</dbReference>
<sequence>MSDPGGIATWLDVTRLVSRAGRGVLTGVDRVEFAWLKHLTAERRADTRYLVRSTRGYLLLDHRGAERLLSFFTGSPLPDRGDRISRLLGKGSDPRHRVEAALRPLALDRALPVGLGRLIARAGDGRFTYLNLGHSNLSRATLGAFAAAPAARVAVLIHDLIPITHPDLVADDMPRRFAARLETVRRHADLVICNSEATRSDLEDHWQRYLASPPSIVAPLGIEPQKRCEGPRDPRHFVMLGTIEPRKNHALMLDVWELLARDLPQDRMPELHIIGPTGWKVEDLMARLAHHPLRGRFLHLHGPLPEAEVAAHLSRAVALLFPSLAEGFGYPPIEAALAGALPICSDLPVFRKTLGDCAVYHDARDAYLWSETIKRHCLGIEILPVLPQPRVSSWGEHHQTVARALAGIA</sequence>
<dbReference type="AlphaFoldDB" id="A0AA48HCQ0"/>
<gene>
    <name evidence="2" type="primary">wcbB</name>
    <name evidence="2" type="ORF">MACH21_32400</name>
</gene>
<evidence type="ECO:0000259" key="1">
    <source>
        <dbReference type="Pfam" id="PF00534"/>
    </source>
</evidence>
<reference evidence="2 3" key="1">
    <citation type="submission" date="2023-01" db="EMBL/GenBank/DDBJ databases">
        <title>Complete genome sequence of Roseicyclus marinus strain Dej080120_10.</title>
        <authorList>
            <person name="Ueki S."/>
            <person name="Maruyama F."/>
        </authorList>
    </citation>
    <scope>NUCLEOTIDE SEQUENCE [LARGE SCALE GENOMIC DNA]</scope>
    <source>
        <strain evidence="2 3">Dej080120_10</strain>
    </source>
</reference>
<dbReference type="PANTHER" id="PTHR46401:SF9">
    <property type="entry name" value="MANNOSYLTRANSFERASE A"/>
    <property type="match status" value="1"/>
</dbReference>